<evidence type="ECO:0000313" key="7">
    <source>
        <dbReference type="EMBL" id="TDX29552.1"/>
    </source>
</evidence>
<dbReference type="RefSeq" id="WP_134017803.1">
    <property type="nucleotide sequence ID" value="NZ_SOEC01000007.1"/>
</dbReference>
<dbReference type="GO" id="GO:0008234">
    <property type="term" value="F:cysteine-type peptidase activity"/>
    <property type="evidence" value="ECO:0007669"/>
    <property type="project" value="UniProtKB-KW"/>
</dbReference>
<evidence type="ECO:0000259" key="6">
    <source>
        <dbReference type="PROSITE" id="PS51935"/>
    </source>
</evidence>
<keyword evidence="2" id="KW-0645">Protease</keyword>
<name>A0A4R8G0S5_9GAMM</name>
<dbReference type="Pfam" id="PF00877">
    <property type="entry name" value="NLPC_P60"/>
    <property type="match status" value="1"/>
</dbReference>
<feature type="domain" description="NlpC/P60" evidence="6">
    <location>
        <begin position="44"/>
        <end position="163"/>
    </location>
</feature>
<evidence type="ECO:0000256" key="2">
    <source>
        <dbReference type="ARBA" id="ARBA00022670"/>
    </source>
</evidence>
<proteinExistence type="inferred from homology"/>
<evidence type="ECO:0000256" key="4">
    <source>
        <dbReference type="ARBA" id="ARBA00022807"/>
    </source>
</evidence>
<dbReference type="PANTHER" id="PTHR47053:SF1">
    <property type="entry name" value="MUREIN DD-ENDOPEPTIDASE MEPH-RELATED"/>
    <property type="match status" value="1"/>
</dbReference>
<accession>A0A4R8G0S5</accession>
<dbReference type="Gene3D" id="3.90.1720.10">
    <property type="entry name" value="endopeptidase domain like (from Nostoc punctiforme)"/>
    <property type="match status" value="1"/>
</dbReference>
<dbReference type="PANTHER" id="PTHR47053">
    <property type="entry name" value="MUREIN DD-ENDOPEPTIDASE MEPH-RELATED"/>
    <property type="match status" value="1"/>
</dbReference>
<keyword evidence="5" id="KW-0732">Signal</keyword>
<organism evidence="7 8">
    <name type="scientific">Modicisalibacter xianhensis</name>
    <dbReference type="NCBI Taxonomy" id="442341"/>
    <lineage>
        <taxon>Bacteria</taxon>
        <taxon>Pseudomonadati</taxon>
        <taxon>Pseudomonadota</taxon>
        <taxon>Gammaproteobacteria</taxon>
        <taxon>Oceanospirillales</taxon>
        <taxon>Halomonadaceae</taxon>
        <taxon>Modicisalibacter</taxon>
    </lineage>
</organism>
<dbReference type="Proteomes" id="UP000294489">
    <property type="component" value="Unassembled WGS sequence"/>
</dbReference>
<evidence type="ECO:0000313" key="8">
    <source>
        <dbReference type="Proteomes" id="UP000294489"/>
    </source>
</evidence>
<dbReference type="OrthoDB" id="9807055at2"/>
<keyword evidence="3 7" id="KW-0378">Hydrolase</keyword>
<evidence type="ECO:0000256" key="1">
    <source>
        <dbReference type="ARBA" id="ARBA00007074"/>
    </source>
</evidence>
<evidence type="ECO:0000256" key="5">
    <source>
        <dbReference type="SAM" id="SignalP"/>
    </source>
</evidence>
<keyword evidence="4" id="KW-0788">Thiol protease</keyword>
<dbReference type="InterPro" id="IPR000064">
    <property type="entry name" value="NLP_P60_dom"/>
</dbReference>
<dbReference type="GO" id="GO:0006508">
    <property type="term" value="P:proteolysis"/>
    <property type="evidence" value="ECO:0007669"/>
    <property type="project" value="UniProtKB-KW"/>
</dbReference>
<feature type="signal peptide" evidence="5">
    <location>
        <begin position="1"/>
        <end position="23"/>
    </location>
</feature>
<reference evidence="7 8" key="1">
    <citation type="submission" date="2019-03" db="EMBL/GenBank/DDBJ databases">
        <title>Freshwater and sediment microbial communities from various areas in North America, analyzing microbe dynamics in response to fracking.</title>
        <authorList>
            <person name="Lamendella R."/>
        </authorList>
    </citation>
    <scope>NUCLEOTIDE SEQUENCE [LARGE SCALE GENOMIC DNA]</scope>
    <source>
        <strain evidence="7 8">6_TX</strain>
    </source>
</reference>
<dbReference type="PROSITE" id="PS51257">
    <property type="entry name" value="PROKAR_LIPOPROTEIN"/>
    <property type="match status" value="1"/>
</dbReference>
<protein>
    <submittedName>
        <fullName evidence="7">Cell wall-associated NlpC family hydrolase</fullName>
    </submittedName>
</protein>
<sequence length="164" mass="17267">MLNVTRCSTLLFMSVLLSLLAGCASGPRMQEAIAPAPSAAQALSIERAMILANARQALGTPYRYGGASVDGVDCSGLVQMAYGAAGIAVPRTARQQFSRLPGREQARPGDLLFFGSGSTATHVGIYLGQRQMIHAPGEGREVTLTSLDLDYWRNRFLGAAGPAP</sequence>
<dbReference type="PROSITE" id="PS51935">
    <property type="entry name" value="NLPC_P60"/>
    <property type="match status" value="1"/>
</dbReference>
<dbReference type="InterPro" id="IPR051202">
    <property type="entry name" value="Peptidase_C40"/>
</dbReference>
<gene>
    <name evidence="7" type="ORF">DFO67_107230</name>
</gene>
<dbReference type="SUPFAM" id="SSF54001">
    <property type="entry name" value="Cysteine proteinases"/>
    <property type="match status" value="1"/>
</dbReference>
<feature type="chain" id="PRO_5020272963" evidence="5">
    <location>
        <begin position="24"/>
        <end position="164"/>
    </location>
</feature>
<comment type="similarity">
    <text evidence="1">Belongs to the peptidase C40 family.</text>
</comment>
<dbReference type="AlphaFoldDB" id="A0A4R8G0S5"/>
<dbReference type="EMBL" id="SOEC01000007">
    <property type="protein sequence ID" value="TDX29552.1"/>
    <property type="molecule type" value="Genomic_DNA"/>
</dbReference>
<comment type="caution">
    <text evidence="7">The sequence shown here is derived from an EMBL/GenBank/DDBJ whole genome shotgun (WGS) entry which is preliminary data.</text>
</comment>
<dbReference type="InterPro" id="IPR038765">
    <property type="entry name" value="Papain-like_cys_pep_sf"/>
</dbReference>
<evidence type="ECO:0000256" key="3">
    <source>
        <dbReference type="ARBA" id="ARBA00022801"/>
    </source>
</evidence>